<feature type="region of interest" description="Disordered" evidence="1">
    <location>
        <begin position="511"/>
        <end position="537"/>
    </location>
</feature>
<keyword evidence="4" id="KW-1185">Reference proteome</keyword>
<dbReference type="Proteomes" id="UP001222932">
    <property type="component" value="Unassembled WGS sequence"/>
</dbReference>
<proteinExistence type="predicted"/>
<reference evidence="3" key="1">
    <citation type="journal article" date="2023" name="BMC Genomics">
        <title>Chromosome-level genome assemblies of Cutaneotrichosporon spp. (Trichosporonales, Basidiomycota) reveal imbalanced evolution between nucleotide sequences and chromosome synteny.</title>
        <authorList>
            <person name="Kobayashi Y."/>
            <person name="Kayamori A."/>
            <person name="Aoki K."/>
            <person name="Shiwa Y."/>
            <person name="Matsutani M."/>
            <person name="Fujita N."/>
            <person name="Sugita T."/>
            <person name="Iwasaki W."/>
            <person name="Tanaka N."/>
            <person name="Takashima M."/>
        </authorList>
    </citation>
    <scope>NUCLEOTIDE SEQUENCE</scope>
    <source>
        <strain evidence="3">HIS016</strain>
    </source>
</reference>
<feature type="domain" description="PH" evidence="2">
    <location>
        <begin position="150"/>
        <end position="247"/>
    </location>
</feature>
<evidence type="ECO:0000259" key="2">
    <source>
        <dbReference type="PROSITE" id="PS50003"/>
    </source>
</evidence>
<feature type="compositionally biased region" description="Low complexity" evidence="1">
    <location>
        <begin position="349"/>
        <end position="366"/>
    </location>
</feature>
<gene>
    <name evidence="3" type="ORF">CspeluHIS016_0104160</name>
</gene>
<dbReference type="InterPro" id="IPR001849">
    <property type="entry name" value="PH_domain"/>
</dbReference>
<feature type="compositionally biased region" description="Polar residues" evidence="1">
    <location>
        <begin position="661"/>
        <end position="670"/>
    </location>
</feature>
<comment type="caution">
    <text evidence="3">The sequence shown here is derived from an EMBL/GenBank/DDBJ whole genome shotgun (WGS) entry which is preliminary data.</text>
</comment>
<feature type="compositionally biased region" description="Polar residues" evidence="1">
    <location>
        <begin position="329"/>
        <end position="348"/>
    </location>
</feature>
<accession>A0AAD3TP50</accession>
<dbReference type="PROSITE" id="PS50003">
    <property type="entry name" value="PH_DOMAIN"/>
    <property type="match status" value="2"/>
</dbReference>
<dbReference type="InterPro" id="IPR011993">
    <property type="entry name" value="PH-like_dom_sf"/>
</dbReference>
<protein>
    <recommendedName>
        <fullName evidence="2">PH domain-containing protein</fullName>
    </recommendedName>
</protein>
<dbReference type="AlphaFoldDB" id="A0AAD3TP50"/>
<evidence type="ECO:0000313" key="4">
    <source>
        <dbReference type="Proteomes" id="UP001222932"/>
    </source>
</evidence>
<dbReference type="Pfam" id="PF00169">
    <property type="entry name" value="PH"/>
    <property type="match status" value="2"/>
</dbReference>
<feature type="domain" description="PH" evidence="2">
    <location>
        <begin position="449"/>
        <end position="581"/>
    </location>
</feature>
<feature type="region of interest" description="Disordered" evidence="1">
    <location>
        <begin position="35"/>
        <end position="79"/>
    </location>
</feature>
<evidence type="ECO:0000313" key="3">
    <source>
        <dbReference type="EMBL" id="GMK53830.1"/>
    </source>
</evidence>
<feature type="compositionally biased region" description="Acidic residues" evidence="1">
    <location>
        <begin position="128"/>
        <end position="137"/>
    </location>
</feature>
<organism evidence="3 4">
    <name type="scientific">Cutaneotrichosporon spelunceum</name>
    <dbReference type="NCBI Taxonomy" id="1672016"/>
    <lineage>
        <taxon>Eukaryota</taxon>
        <taxon>Fungi</taxon>
        <taxon>Dikarya</taxon>
        <taxon>Basidiomycota</taxon>
        <taxon>Agaricomycotina</taxon>
        <taxon>Tremellomycetes</taxon>
        <taxon>Trichosporonales</taxon>
        <taxon>Trichosporonaceae</taxon>
        <taxon>Cutaneotrichosporon</taxon>
    </lineage>
</organism>
<feature type="region of interest" description="Disordered" evidence="1">
    <location>
        <begin position="250"/>
        <end position="280"/>
    </location>
</feature>
<reference evidence="3" key="2">
    <citation type="submission" date="2023-06" db="EMBL/GenBank/DDBJ databases">
        <authorList>
            <person name="Kobayashi Y."/>
            <person name="Kayamori A."/>
            <person name="Aoki K."/>
            <person name="Shiwa Y."/>
            <person name="Fujita N."/>
            <person name="Sugita T."/>
            <person name="Iwasaki W."/>
            <person name="Tanaka N."/>
            <person name="Takashima M."/>
        </authorList>
    </citation>
    <scope>NUCLEOTIDE SEQUENCE</scope>
    <source>
        <strain evidence="3">HIS016</strain>
    </source>
</reference>
<feature type="region of interest" description="Disordered" evidence="1">
    <location>
        <begin position="309"/>
        <end position="392"/>
    </location>
</feature>
<dbReference type="FunFam" id="2.30.29.30:FF:000286">
    <property type="entry name" value="PH-protein kinase domain containing protein"/>
    <property type="match status" value="1"/>
</dbReference>
<dbReference type="SUPFAM" id="SSF50729">
    <property type="entry name" value="PH domain-like"/>
    <property type="match status" value="2"/>
</dbReference>
<name>A0AAD3TP50_9TREE</name>
<feature type="region of interest" description="Disordered" evidence="1">
    <location>
        <begin position="116"/>
        <end position="146"/>
    </location>
</feature>
<dbReference type="EMBL" id="BTCM01000001">
    <property type="protein sequence ID" value="GMK53830.1"/>
    <property type="molecule type" value="Genomic_DNA"/>
</dbReference>
<dbReference type="PANTHER" id="PTHR14336">
    <property type="entry name" value="TANDEM PH DOMAIN CONTAINING PROTEIN"/>
    <property type="match status" value="1"/>
</dbReference>
<dbReference type="InterPro" id="IPR051707">
    <property type="entry name" value="PI-Interact_SigTrans_Reg"/>
</dbReference>
<evidence type="ECO:0000256" key="1">
    <source>
        <dbReference type="SAM" id="MobiDB-lite"/>
    </source>
</evidence>
<feature type="region of interest" description="Disordered" evidence="1">
    <location>
        <begin position="661"/>
        <end position="683"/>
    </location>
</feature>
<feature type="compositionally biased region" description="Polar residues" evidence="1">
    <location>
        <begin position="70"/>
        <end position="79"/>
    </location>
</feature>
<dbReference type="Gene3D" id="2.30.29.30">
    <property type="entry name" value="Pleckstrin-homology domain (PH domain)/Phosphotyrosine-binding domain (PTB)"/>
    <property type="match status" value="2"/>
</dbReference>
<sequence>MAAWRIHIVSCLDHSRFQSAVQIKALERAPMAQTQHVTPQAAPPPTHAEVQRRLSTCSKSPPIVAPVPSGNESDSSVASSSLPTTIALTASHFATSPMASPGTGTHSPGLTAIEETQGSSMSETKDVDPEDVDDSDGDVAHSKADVEGQRVHKSGWLIKKQERRKAWKKKWFVLRSTSLAYYKDNKEYSLSRAIELTSVHSVVPVTQEKAKHPFSFAVVTSDRTFFLEASSAEEREDWVSTINNVRKHLAEREEEKSRRSKSIAVPAPGRSQPPELEVDTHQGTWTSTLSATTAASMSPTAVTFFHRTAPSQSTYSPPPPIGQQPRAHSPSSNPNTLSSQMASMSVARSPSQKAAPPSAMPPSAASVNRRLSNPIIHPPPNLQSIQTPVRTTPRREIPAAAEPTAPSALGPPQSTPLFISSDDEEASFSDTVHWSDTQQVPTPASDPNKIIVATYLMKKSRKTAREVWRKRWFYLSSAGMTYSKSHMDLRPLNFVPIKTILDVFSVEDADDDDVDVSSDDSRPAQPVRGSSLRKQREATVQMPNLDQHIIRIVTNKRRFDLCAPSEEEEIQWIAAIRALVNRDRERRQTVPANAVPAPLSPRLGAPAALGSMSPLGSIPTIAQQPPTPGIQPPISPTTTTPPTGYVEQGQQRAFTPTHIWNRSATQTAKTAGSDVVRRFNEGS</sequence>
<dbReference type="SMART" id="SM00233">
    <property type="entry name" value="PH"/>
    <property type="match status" value="2"/>
</dbReference>